<keyword evidence="4 7" id="KW-0547">Nucleotide-binding</keyword>
<keyword evidence="3" id="KW-0808">Transferase</keyword>
<accession>A0A9P0HG83</accession>
<organism evidence="10 11">
    <name type="scientific">Nezara viridula</name>
    <name type="common">Southern green stink bug</name>
    <name type="synonym">Cimex viridulus</name>
    <dbReference type="NCBI Taxonomy" id="85310"/>
    <lineage>
        <taxon>Eukaryota</taxon>
        <taxon>Metazoa</taxon>
        <taxon>Ecdysozoa</taxon>
        <taxon>Arthropoda</taxon>
        <taxon>Hexapoda</taxon>
        <taxon>Insecta</taxon>
        <taxon>Pterygota</taxon>
        <taxon>Neoptera</taxon>
        <taxon>Paraneoptera</taxon>
        <taxon>Hemiptera</taxon>
        <taxon>Heteroptera</taxon>
        <taxon>Panheteroptera</taxon>
        <taxon>Pentatomomorpha</taxon>
        <taxon>Pentatomoidea</taxon>
        <taxon>Pentatomidae</taxon>
        <taxon>Pentatominae</taxon>
        <taxon>Nezara</taxon>
    </lineage>
</organism>
<dbReference type="InterPro" id="IPR000719">
    <property type="entry name" value="Prot_kinase_dom"/>
</dbReference>
<protein>
    <recommendedName>
        <fullName evidence="9">Protein kinase domain-containing protein</fullName>
    </recommendedName>
</protein>
<dbReference type="SMART" id="SM00220">
    <property type="entry name" value="S_TKc"/>
    <property type="match status" value="1"/>
</dbReference>
<dbReference type="PROSITE" id="PS00107">
    <property type="entry name" value="PROTEIN_KINASE_ATP"/>
    <property type="match status" value="1"/>
</dbReference>
<dbReference type="InterPro" id="IPR045801">
    <property type="entry name" value="MEKK4_N"/>
</dbReference>
<evidence type="ECO:0000256" key="5">
    <source>
        <dbReference type="ARBA" id="ARBA00022777"/>
    </source>
</evidence>
<comment type="similarity">
    <text evidence="1">Belongs to the protein kinase superfamily. STE Ser/Thr protein kinase family. MAP kinase kinase kinase subfamily.</text>
</comment>
<dbReference type="EMBL" id="OV725081">
    <property type="protein sequence ID" value="CAH1401865.1"/>
    <property type="molecule type" value="Genomic_DNA"/>
</dbReference>
<dbReference type="GO" id="GO:0000165">
    <property type="term" value="P:MAPK cascade"/>
    <property type="evidence" value="ECO:0007669"/>
    <property type="project" value="InterPro"/>
</dbReference>
<keyword evidence="6 7" id="KW-0067">ATP-binding</keyword>
<proteinExistence type="inferred from homology"/>
<dbReference type="InterPro" id="IPR011009">
    <property type="entry name" value="Kinase-like_dom_sf"/>
</dbReference>
<evidence type="ECO:0000256" key="3">
    <source>
        <dbReference type="ARBA" id="ARBA00022679"/>
    </source>
</evidence>
<evidence type="ECO:0000259" key="9">
    <source>
        <dbReference type="PROSITE" id="PS50011"/>
    </source>
</evidence>
<evidence type="ECO:0000256" key="8">
    <source>
        <dbReference type="SAM" id="MobiDB-lite"/>
    </source>
</evidence>
<name>A0A9P0HG83_NEZVI</name>
<dbReference type="AlphaFoldDB" id="A0A9P0HG83"/>
<reference evidence="10" key="1">
    <citation type="submission" date="2022-01" db="EMBL/GenBank/DDBJ databases">
        <authorList>
            <person name="King R."/>
        </authorList>
    </citation>
    <scope>NUCLEOTIDE SEQUENCE</scope>
</reference>
<keyword evidence="5" id="KW-0418">Kinase</keyword>
<gene>
    <name evidence="10" type="ORF">NEZAVI_LOCUS10806</name>
</gene>
<evidence type="ECO:0000256" key="2">
    <source>
        <dbReference type="ARBA" id="ARBA00022527"/>
    </source>
</evidence>
<evidence type="ECO:0000256" key="7">
    <source>
        <dbReference type="PROSITE-ProRule" id="PRU10141"/>
    </source>
</evidence>
<sequence>MIAEFNIVTNDSSDDQKHTSESFDESEDTDEGSLDALMRDYDDLSATPPRTRIHRRQMKKNSISGFKVPLLSKKCRTPIDNHVDSEEDNHETRKKNCKRKIQLLRHSERNIKLDDGIDVTDGNEDLVDCKNPPCNIKVESKKRFLSLKCKLVKSAVNWKNFVPEKTSKNRSDFHDYFENLVKTGNVETKDKIYKSQLSEEEQLWQTEWKDMIWLELRAWIADRTVTEQDKYLIKARKEIPNLLDDILNYRFERRPDSMSSLSSDSGIFAFDSEDPPKPCTGCLCMFCPSCVEQADIALKEVGDLLSRLEAAESLFPSTKAFANYFPLYKSNIFIGRVKAMCLWYNITIHHRLKIIIIGKQLLSFAQRNETCLSFNSSSSGFISPTPSCHEWNFQNLSAVEPFFVLGKFFKPTDSGDTRTYRRFIEDVLKVRGLRKSLLFLDYVYSKVLLKARIAMENPEFSSKANDIDNADELRKYGLWSNEYKSLNLPSFRQAFMFISRIPLDIIHEFLRLRLETKLEKPSSLSIRQLIKELKEGLRLSILNKQRYYEHFMIAFPPEESDDEAKTKFEEYIQLFDQSLQAVLKLYLNYLQQWCSCAQEWCKIHKNLLEEEWKFAISIAPCIPNGESLIYRVFCDIFSSVFKNICDYIEVKVETLLGCNPNNDSYPVHKDLQLCRGLQCLIMTVRDKVISVIILTKTVVRYIESNHRFNCEDVVDSLVEMRESALELYHFMKKEIVIVEDRLFRSFCNDAENLALNSACRGVLHQLYKCIFEYYKEVWRVITNKKEVARDMFEFCRNWFHFVKVYCERGRGVRPRWASYGIEFLVYISSPKYTIHLSDNEFEDFRNDIEECLAFIKGTAIINPSISNVSLRSSSASPSPTTNPNRNSFPQVIDANQTLNSAIQNEKFAELPFSNNYTSHQDRVMNAVTALNNKMDEKLRSEERIGTVISFQPHSERNIIKPKAVTFSWQRGIKIGQGRFGKVYTAVNNETGELMAMKEISLSPNDAKTIRNVAIEMKIFEGIQHENLVKYYGAEIHREELLIFMELCPEGSLESFIMGTENGLPEGIVRRYTKQLVNAISVLHENSIVHRDIKPANIFLTSEGNCLKLGDFGSAVKIRAHTTAPGELKGFVGTQAYMAPEVFMKSNTVGHGRAADIWSLGCVVIEMASGKRPWAEYDSNYQIMFKVGMGETPDIPESLSEEGKHFISKCIKHNHKKRANISQLKGDNFLMVDCEDEGFSYNKPSVLEDYLKLGIKR</sequence>
<dbReference type="GO" id="GO:0004674">
    <property type="term" value="F:protein serine/threonine kinase activity"/>
    <property type="evidence" value="ECO:0007669"/>
    <property type="project" value="UniProtKB-KW"/>
</dbReference>
<dbReference type="PROSITE" id="PS00108">
    <property type="entry name" value="PROTEIN_KINASE_ST"/>
    <property type="match status" value="1"/>
</dbReference>
<dbReference type="Proteomes" id="UP001152798">
    <property type="component" value="Chromosome 5"/>
</dbReference>
<keyword evidence="2" id="KW-0723">Serine/threonine-protein kinase</keyword>
<dbReference type="Gene3D" id="1.10.510.10">
    <property type="entry name" value="Transferase(Phosphotransferase) domain 1"/>
    <property type="match status" value="1"/>
</dbReference>
<dbReference type="PANTHER" id="PTHR48016:SF32">
    <property type="entry name" value="MITOGEN-ACTIVATED PROTEIN KINASE KINASE KINASE 4"/>
    <property type="match status" value="1"/>
</dbReference>
<dbReference type="GO" id="GO:0005524">
    <property type="term" value="F:ATP binding"/>
    <property type="evidence" value="ECO:0007669"/>
    <property type="project" value="UniProtKB-UniRule"/>
</dbReference>
<dbReference type="InterPro" id="IPR050538">
    <property type="entry name" value="MAP_kinase_kinase_kinase"/>
</dbReference>
<feature type="domain" description="Protein kinase" evidence="9">
    <location>
        <begin position="968"/>
        <end position="1229"/>
    </location>
</feature>
<feature type="binding site" evidence="7">
    <location>
        <position position="997"/>
    </location>
    <ligand>
        <name>ATP</name>
        <dbReference type="ChEBI" id="CHEBI:30616"/>
    </ligand>
</feature>
<evidence type="ECO:0000256" key="4">
    <source>
        <dbReference type="ARBA" id="ARBA00022741"/>
    </source>
</evidence>
<dbReference type="OrthoDB" id="1043025at2759"/>
<dbReference type="PANTHER" id="PTHR48016">
    <property type="entry name" value="MAP KINASE KINASE KINASE SSK2-RELATED-RELATED"/>
    <property type="match status" value="1"/>
</dbReference>
<keyword evidence="11" id="KW-1185">Reference proteome</keyword>
<dbReference type="Pfam" id="PF19431">
    <property type="entry name" value="MEKK4_N"/>
    <property type="match status" value="3"/>
</dbReference>
<dbReference type="InterPro" id="IPR017441">
    <property type="entry name" value="Protein_kinase_ATP_BS"/>
</dbReference>
<feature type="region of interest" description="Disordered" evidence="8">
    <location>
        <begin position="1"/>
        <end position="47"/>
    </location>
</feature>
<dbReference type="Pfam" id="PF00069">
    <property type="entry name" value="Pkinase"/>
    <property type="match status" value="1"/>
</dbReference>
<dbReference type="InterPro" id="IPR008271">
    <property type="entry name" value="Ser/Thr_kinase_AS"/>
</dbReference>
<evidence type="ECO:0000256" key="1">
    <source>
        <dbReference type="ARBA" id="ARBA00006529"/>
    </source>
</evidence>
<dbReference type="SUPFAM" id="SSF56112">
    <property type="entry name" value="Protein kinase-like (PK-like)"/>
    <property type="match status" value="1"/>
</dbReference>
<evidence type="ECO:0000313" key="11">
    <source>
        <dbReference type="Proteomes" id="UP001152798"/>
    </source>
</evidence>
<dbReference type="PROSITE" id="PS50011">
    <property type="entry name" value="PROTEIN_KINASE_DOM"/>
    <property type="match status" value="1"/>
</dbReference>
<evidence type="ECO:0000256" key="6">
    <source>
        <dbReference type="ARBA" id="ARBA00022840"/>
    </source>
</evidence>
<feature type="compositionally biased region" description="Acidic residues" evidence="8">
    <location>
        <begin position="22"/>
        <end position="33"/>
    </location>
</feature>
<evidence type="ECO:0000313" key="10">
    <source>
        <dbReference type="EMBL" id="CAH1401865.1"/>
    </source>
</evidence>